<sequence length="548" mass="61562">MALSTAKRTDLPDMPDIASVLRAIHDDTTERRDSSDAQNELFRSLMKMRHPLLPEDELKDATKRLRSKVVKYYNENARRPIRRTKMQGKSKHVWWEAKPFAELFYGGLYMFPRTHLNKLGIDIGWHPDDDNRKEDTGVATMEGGSQHKVSTSDHVSGPSSGDGSNINIGTPKKRKINEVQPDAVPQVSEAPRTKRLQLRVTSASGDAAVLRAQSQPPSLKLSNGRQSQRQPAKSQEPAAIGPETQAAGRNATSRVAKIANRHQHNPAGESAKSSRPMEPDRVQRTTPQQPVAISVQNVIVPHAGWVKAQMKIIEESIWEAALAYFQEKGKDDKAVPNFVHTPEPGLELLYEHVFGTNWQVRLGDIEDLGPHLKQIYVTMALFGAAIHTAVLAQDSSWDCRAQLDAELGAYRRYLEAALENRVPEPERFLDDVACVQASDRDYQTTVVAKQARRLAGSTAMTMQPHFRQLSRRTAMTEEFEFQHWILHLEEAFRAAITLKQIITSSHLGPFEIRWPRSGEPVDLGIHRLRYNLAKKPAEGFTTTVMHGM</sequence>
<dbReference type="AlphaFoldDB" id="A0A9P3CU18"/>
<dbReference type="Proteomes" id="UP000825890">
    <property type="component" value="Unassembled WGS sequence"/>
</dbReference>
<comment type="caution">
    <text evidence="2">The sequence shown here is derived from an EMBL/GenBank/DDBJ whole genome shotgun (WGS) entry which is preliminary data.</text>
</comment>
<dbReference type="RefSeq" id="XP_044661127.1">
    <property type="nucleotide sequence ID" value="XM_044805192.1"/>
</dbReference>
<name>A0A9P3CU18_9PEZI</name>
<feature type="compositionally biased region" description="Basic and acidic residues" evidence="1">
    <location>
        <begin position="126"/>
        <end position="136"/>
    </location>
</feature>
<reference evidence="2 3" key="1">
    <citation type="submission" date="2021-01" db="EMBL/GenBank/DDBJ databases">
        <title>Cercospora kikuchii MAFF 305040 whole genome shotgun sequence.</title>
        <authorList>
            <person name="Kashiwa T."/>
            <person name="Suzuki T."/>
        </authorList>
    </citation>
    <scope>NUCLEOTIDE SEQUENCE [LARGE SCALE GENOMIC DNA]</scope>
    <source>
        <strain evidence="2 3">MAFF 305040</strain>
    </source>
</reference>
<dbReference type="EMBL" id="BOLY01000006">
    <property type="protein sequence ID" value="GIZ46640.1"/>
    <property type="molecule type" value="Genomic_DNA"/>
</dbReference>
<dbReference type="OrthoDB" id="3647071at2759"/>
<feature type="region of interest" description="Disordered" evidence="1">
    <location>
        <begin position="126"/>
        <end position="173"/>
    </location>
</feature>
<feature type="region of interest" description="Disordered" evidence="1">
    <location>
        <begin position="207"/>
        <end position="289"/>
    </location>
</feature>
<protein>
    <submittedName>
        <fullName evidence="2">Uncharacterized protein</fullName>
    </submittedName>
</protein>
<evidence type="ECO:0000313" key="2">
    <source>
        <dbReference type="EMBL" id="GIZ46640.1"/>
    </source>
</evidence>
<proteinExistence type="predicted"/>
<accession>A0A9P3CU18</accession>
<evidence type="ECO:0000256" key="1">
    <source>
        <dbReference type="SAM" id="MobiDB-lite"/>
    </source>
</evidence>
<gene>
    <name evidence="2" type="ORF">CKM354_000975900</name>
</gene>
<dbReference type="GeneID" id="68295334"/>
<evidence type="ECO:0000313" key="3">
    <source>
        <dbReference type="Proteomes" id="UP000825890"/>
    </source>
</evidence>
<keyword evidence="3" id="KW-1185">Reference proteome</keyword>
<organism evidence="2 3">
    <name type="scientific">Cercospora kikuchii</name>
    <dbReference type="NCBI Taxonomy" id="84275"/>
    <lineage>
        <taxon>Eukaryota</taxon>
        <taxon>Fungi</taxon>
        <taxon>Dikarya</taxon>
        <taxon>Ascomycota</taxon>
        <taxon>Pezizomycotina</taxon>
        <taxon>Dothideomycetes</taxon>
        <taxon>Dothideomycetidae</taxon>
        <taxon>Mycosphaerellales</taxon>
        <taxon>Mycosphaerellaceae</taxon>
        <taxon>Cercospora</taxon>
    </lineage>
</organism>
<feature type="compositionally biased region" description="Polar residues" evidence="1">
    <location>
        <begin position="147"/>
        <end position="168"/>
    </location>
</feature>
<feature type="compositionally biased region" description="Polar residues" evidence="1">
    <location>
        <begin position="212"/>
        <end position="233"/>
    </location>
</feature>